<dbReference type="NCBIfam" id="TIGR01730">
    <property type="entry name" value="RND_mfp"/>
    <property type="match status" value="1"/>
</dbReference>
<dbReference type="Pfam" id="PF25944">
    <property type="entry name" value="Beta-barrel_RND"/>
    <property type="match status" value="1"/>
</dbReference>
<proteinExistence type="inferred from homology"/>
<dbReference type="SUPFAM" id="SSF111369">
    <property type="entry name" value="HlyD-like secretion proteins"/>
    <property type="match status" value="1"/>
</dbReference>
<dbReference type="PANTHER" id="PTHR30469">
    <property type="entry name" value="MULTIDRUG RESISTANCE PROTEIN MDTA"/>
    <property type="match status" value="1"/>
</dbReference>
<reference evidence="6" key="2">
    <citation type="submission" date="2020-09" db="EMBL/GenBank/DDBJ databases">
        <authorList>
            <person name="Sun Q."/>
            <person name="Zhou Y."/>
        </authorList>
    </citation>
    <scope>NUCLEOTIDE SEQUENCE</scope>
    <source>
        <strain evidence="6">CGMCC 1.12997</strain>
    </source>
</reference>
<feature type="domain" description="Multidrug resistance protein MdtA-like beta-barrel" evidence="5">
    <location>
        <begin position="242"/>
        <end position="332"/>
    </location>
</feature>
<dbReference type="GO" id="GO:0015562">
    <property type="term" value="F:efflux transmembrane transporter activity"/>
    <property type="evidence" value="ECO:0007669"/>
    <property type="project" value="TreeGrafter"/>
</dbReference>
<dbReference type="Proteomes" id="UP000647241">
    <property type="component" value="Unassembled WGS sequence"/>
</dbReference>
<protein>
    <submittedName>
        <fullName evidence="6">RND efflux membrane fusion protein</fullName>
    </submittedName>
</protein>
<keyword evidence="7" id="KW-1185">Reference proteome</keyword>
<comment type="similarity">
    <text evidence="2">Belongs to the membrane fusion protein (MFP) (TC 8.A.1) family.</text>
</comment>
<evidence type="ECO:0000313" key="7">
    <source>
        <dbReference type="Proteomes" id="UP000647241"/>
    </source>
</evidence>
<keyword evidence="3" id="KW-0732">Signal</keyword>
<organism evidence="6 7">
    <name type="scientific">Edaphobacter dinghuensis</name>
    <dbReference type="NCBI Taxonomy" id="1560005"/>
    <lineage>
        <taxon>Bacteria</taxon>
        <taxon>Pseudomonadati</taxon>
        <taxon>Acidobacteriota</taxon>
        <taxon>Terriglobia</taxon>
        <taxon>Terriglobales</taxon>
        <taxon>Acidobacteriaceae</taxon>
        <taxon>Edaphobacter</taxon>
    </lineage>
</organism>
<dbReference type="RefSeq" id="WP_188552368.1">
    <property type="nucleotide sequence ID" value="NZ_BMGT01000001.1"/>
</dbReference>
<evidence type="ECO:0000313" key="6">
    <source>
        <dbReference type="EMBL" id="GGG64595.1"/>
    </source>
</evidence>
<dbReference type="Gene3D" id="2.40.420.20">
    <property type="match status" value="1"/>
</dbReference>
<evidence type="ECO:0000256" key="1">
    <source>
        <dbReference type="ARBA" id="ARBA00004236"/>
    </source>
</evidence>
<evidence type="ECO:0000256" key="3">
    <source>
        <dbReference type="SAM" id="SignalP"/>
    </source>
</evidence>
<dbReference type="InterPro" id="IPR006143">
    <property type="entry name" value="RND_pump_MFP"/>
</dbReference>
<comment type="subcellular location">
    <subcellularLocation>
        <location evidence="1">Cell membrane</location>
    </subcellularLocation>
</comment>
<accession>A0A917H1L8</accession>
<dbReference type="InterPro" id="IPR058626">
    <property type="entry name" value="MdtA-like_b-barrel"/>
</dbReference>
<comment type="caution">
    <text evidence="6">The sequence shown here is derived from an EMBL/GenBank/DDBJ whole genome shotgun (WGS) entry which is preliminary data.</text>
</comment>
<dbReference type="InterPro" id="IPR058625">
    <property type="entry name" value="MdtA-like_BSH"/>
</dbReference>
<dbReference type="Pfam" id="PF25917">
    <property type="entry name" value="BSH_RND"/>
    <property type="match status" value="1"/>
</dbReference>
<feature type="chain" id="PRO_5037931100" evidence="3">
    <location>
        <begin position="32"/>
        <end position="427"/>
    </location>
</feature>
<evidence type="ECO:0000256" key="2">
    <source>
        <dbReference type="ARBA" id="ARBA00009477"/>
    </source>
</evidence>
<dbReference type="Gene3D" id="1.10.287.470">
    <property type="entry name" value="Helix hairpin bin"/>
    <property type="match status" value="1"/>
</dbReference>
<dbReference type="EMBL" id="BMGT01000001">
    <property type="protein sequence ID" value="GGG64595.1"/>
    <property type="molecule type" value="Genomic_DNA"/>
</dbReference>
<sequence length="427" mass="45364">MVKLRGILPFFPLAWLAALFCLPLTSCTRVAAKTNTTATEAIPVRAVRAVREDVPLEIEAVGNVEAIDSVDVKSRIAGQINRVAFAEGQSVSKGQLLFSIDRETLERQMGEEQANLERDAAMEQQARAVVARDAAAEKQSQSEADVARQLGTLGVISRQRVSQLITTSDTSQAALHADQSAVEAAAGSTKADRARLAETQLQLRFTDVVAPISGRAGAVMVKAGNMVRDNDTTLVTLRQLAPIYITFGIPEQSLAEVRRLNAAGQLTVDASTDSTNVSGSESADGLVRGGHLVFIDNTVDATTGTIRLKAIFPNTNNALWPGEFVNVRLQLGMETGRTVVPESSVQDSLDGKYVWLIQSGSASTASVTVLRTYRPSSGPEQAIIGSGIKSGDMVVTEGQLRLTDGVTVTLLSTPGTKLSHSNPTLTP</sequence>
<evidence type="ECO:0000259" key="4">
    <source>
        <dbReference type="Pfam" id="PF25917"/>
    </source>
</evidence>
<feature type="signal peptide" evidence="3">
    <location>
        <begin position="1"/>
        <end position="31"/>
    </location>
</feature>
<name>A0A917H1L8_9BACT</name>
<dbReference type="PANTHER" id="PTHR30469:SF36">
    <property type="entry name" value="BLL3903 PROTEIN"/>
    <property type="match status" value="1"/>
</dbReference>
<gene>
    <name evidence="6" type="ORF">GCM10011585_02730</name>
</gene>
<dbReference type="AlphaFoldDB" id="A0A917H1L8"/>
<evidence type="ECO:0000259" key="5">
    <source>
        <dbReference type="Pfam" id="PF25944"/>
    </source>
</evidence>
<feature type="domain" description="Multidrug resistance protein MdtA-like barrel-sandwich hybrid" evidence="4">
    <location>
        <begin position="69"/>
        <end position="235"/>
    </location>
</feature>
<dbReference type="Gene3D" id="2.40.50.100">
    <property type="match status" value="1"/>
</dbReference>
<dbReference type="Gene3D" id="2.40.30.170">
    <property type="match status" value="1"/>
</dbReference>
<dbReference type="GO" id="GO:1990281">
    <property type="term" value="C:efflux pump complex"/>
    <property type="evidence" value="ECO:0007669"/>
    <property type="project" value="TreeGrafter"/>
</dbReference>
<reference evidence="6" key="1">
    <citation type="journal article" date="2014" name="Int. J. Syst. Evol. Microbiol.">
        <title>Complete genome sequence of Corynebacterium casei LMG S-19264T (=DSM 44701T), isolated from a smear-ripened cheese.</title>
        <authorList>
            <consortium name="US DOE Joint Genome Institute (JGI-PGF)"/>
            <person name="Walter F."/>
            <person name="Albersmeier A."/>
            <person name="Kalinowski J."/>
            <person name="Ruckert C."/>
        </authorList>
    </citation>
    <scope>NUCLEOTIDE SEQUENCE</scope>
    <source>
        <strain evidence="6">CGMCC 1.12997</strain>
    </source>
</reference>